<dbReference type="AlphaFoldDB" id="A0A2W2EIQ8"/>
<dbReference type="Proteomes" id="UP000248924">
    <property type="component" value="Unassembled WGS sequence"/>
</dbReference>
<proteinExistence type="predicted"/>
<dbReference type="Gene3D" id="3.40.47.10">
    <property type="match status" value="1"/>
</dbReference>
<protein>
    <submittedName>
        <fullName evidence="3">Beta-ketoacyl synthase</fullName>
    </submittedName>
</protein>
<evidence type="ECO:0000256" key="1">
    <source>
        <dbReference type="SAM" id="MobiDB-lite"/>
    </source>
</evidence>
<dbReference type="Pfam" id="PF00109">
    <property type="entry name" value="ketoacyl-synt"/>
    <property type="match status" value="1"/>
</dbReference>
<evidence type="ECO:0000313" key="3">
    <source>
        <dbReference type="EMBL" id="PZG24186.1"/>
    </source>
</evidence>
<evidence type="ECO:0000313" key="4">
    <source>
        <dbReference type="Proteomes" id="UP000248924"/>
    </source>
</evidence>
<accession>A0A2W2EIQ8</accession>
<dbReference type="InterPro" id="IPR016039">
    <property type="entry name" value="Thiolase-like"/>
</dbReference>
<dbReference type="InterPro" id="IPR014030">
    <property type="entry name" value="Ketoacyl_synth_N"/>
</dbReference>
<comment type="caution">
    <text evidence="3">The sequence shown here is derived from an EMBL/GenBank/DDBJ whole genome shotgun (WGS) entry which is preliminary data.</text>
</comment>
<feature type="region of interest" description="Disordered" evidence="1">
    <location>
        <begin position="307"/>
        <end position="355"/>
    </location>
</feature>
<gene>
    <name evidence="3" type="ORF">C1I95_01305</name>
</gene>
<keyword evidence="4" id="KW-1185">Reference proteome</keyword>
<sequence length="355" mass="35266">MTVRVTGWSLHLPDADSLATDLAGWSGVAPQRLAGALAGAVPADRASEVLGRKGLLYKEPATRLALCAVHRALGLPPGRNAPAAVDPTTAVVVAGNLGNVATVADLARTIRADGGRAVSPLAAPNASSNVVASTIALWFGFGGPNLMICSGATAGLDAVRAAALLLRAGRAARVVVVGTEPADEVATGLHQAGRPSTLRAGAACLVLTTDARTADARTANVETADVGTADVRTAGGAGPVLLPAAARPAYRRLGPGGFDPAVRWGDCYGAAGVVNLALAATLLDAGVPGPLAVACGDDTDGRREVCLGTDGGPKARPDTDGGPAARLGADGGREAMADTNNGPEAGRDGERWAGR</sequence>
<dbReference type="SUPFAM" id="SSF53901">
    <property type="entry name" value="Thiolase-like"/>
    <property type="match status" value="1"/>
</dbReference>
<feature type="compositionally biased region" description="Basic and acidic residues" evidence="1">
    <location>
        <begin position="345"/>
        <end position="355"/>
    </location>
</feature>
<dbReference type="OrthoDB" id="3364148at2"/>
<evidence type="ECO:0000259" key="2">
    <source>
        <dbReference type="Pfam" id="PF00109"/>
    </source>
</evidence>
<dbReference type="GO" id="GO:0016746">
    <property type="term" value="F:acyltransferase activity"/>
    <property type="evidence" value="ECO:0007669"/>
    <property type="project" value="InterPro"/>
</dbReference>
<organism evidence="3 4">
    <name type="scientific">Micromonospora craterilacus</name>
    <dbReference type="NCBI Taxonomy" id="1655439"/>
    <lineage>
        <taxon>Bacteria</taxon>
        <taxon>Bacillati</taxon>
        <taxon>Actinomycetota</taxon>
        <taxon>Actinomycetes</taxon>
        <taxon>Micromonosporales</taxon>
        <taxon>Micromonosporaceae</taxon>
        <taxon>Micromonospora</taxon>
    </lineage>
</organism>
<name>A0A2W2EIQ8_9ACTN</name>
<feature type="domain" description="Beta-ketoacyl synthase-like N-terminal" evidence="2">
    <location>
        <begin position="52"/>
        <end position="192"/>
    </location>
</feature>
<dbReference type="EMBL" id="POTY01000003">
    <property type="protein sequence ID" value="PZG24186.1"/>
    <property type="molecule type" value="Genomic_DNA"/>
</dbReference>
<reference evidence="3 4" key="1">
    <citation type="submission" date="2018-01" db="EMBL/GenBank/DDBJ databases">
        <title>Draft genome sequence of Jishengella sp. NA12.</title>
        <authorList>
            <person name="Sahin N."/>
            <person name="Ay H."/>
            <person name="Saygin H."/>
        </authorList>
    </citation>
    <scope>NUCLEOTIDE SEQUENCE [LARGE SCALE GENOMIC DNA]</scope>
    <source>
        <strain evidence="3 4">NA12</strain>
    </source>
</reference>